<keyword evidence="2" id="KW-0808">Transferase</keyword>
<dbReference type="EMBL" id="KZ678129">
    <property type="protein sequence ID" value="PSN72733.1"/>
    <property type="molecule type" value="Genomic_DNA"/>
</dbReference>
<feature type="domain" description="Protein kinase" evidence="1">
    <location>
        <begin position="427"/>
        <end position="686"/>
    </location>
</feature>
<dbReference type="InterPro" id="IPR013087">
    <property type="entry name" value="Znf_C2H2_type"/>
</dbReference>
<keyword evidence="2" id="KW-0418">Kinase</keyword>
<name>A0A2T2P569_CORCC</name>
<evidence type="ECO:0000313" key="2">
    <source>
        <dbReference type="EMBL" id="PSN72733.1"/>
    </source>
</evidence>
<dbReference type="AlphaFoldDB" id="A0A2T2P569"/>
<dbReference type="Gene3D" id="1.10.510.10">
    <property type="entry name" value="Transferase(Phosphotransferase) domain 1"/>
    <property type="match status" value="1"/>
</dbReference>
<protein>
    <submittedName>
        <fullName evidence="2">Kinase-like protein</fullName>
    </submittedName>
</protein>
<dbReference type="Pfam" id="PF00069">
    <property type="entry name" value="Pkinase"/>
    <property type="match status" value="1"/>
</dbReference>
<evidence type="ECO:0000313" key="3">
    <source>
        <dbReference type="Proteomes" id="UP000240883"/>
    </source>
</evidence>
<dbReference type="CDD" id="cd00180">
    <property type="entry name" value="PKc"/>
    <property type="match status" value="1"/>
</dbReference>
<dbReference type="SUPFAM" id="SSF56112">
    <property type="entry name" value="Protein kinase-like (PK-like)"/>
    <property type="match status" value="1"/>
</dbReference>
<sequence length="720" mass="82221">MMDSSVRLATSLSPPDKAVLAHSRYKVLSLFQKILYHLEGHVNRYSLVRAQSLAEDVGIASGQLDRKLRHCSGLRAQVMKLLQNLDERASNAQSFALMKGFDDEIETLLNTTLHNLVVLLSTMKDPAPSDDIERLSQAVHEDTFTQFDIRRVQDKFPSCDPKLHRRIGALNRLRRFRIQDAQRAFDQRAIKEIEWEKEKQIALHMEMEPRLVDEDLRSLPMPQVPVHITLASGCDPICPFCMLNLNKGMSQAQWEEHVIDDIEPFMCTFGGCSQSYRTYSTREDWEHHENSIHRVSAAWICHDCDETSDSESSFKDHLRSAHSQIFEERYLDRIAKICKSIRPKHEPRRRCILCGEKMVNKQDEFNHLAVHLIDLALFVLPRVDNAGGNDKLMKDQEDSLSEIFEAPPMIQGLNWFKHFGKDDIIPFRPFRILGSGFNCLLQEAECIIGPSAGTTYVCKSYKFSKSRYQNGQLKVKIEAKILDRLRHVHIVSIVGAYLQKQTVILVLSPVFDRTLRDLLDLARDEGPSIPRKWFGCLASALAYLQKMGICHHNIKPTAIGIKKGRIILSSFHLARNCLDEDSSSKDEVQEPPPWYRPPDIFSLGRVFLEMLATFSTVNSKLRNMPSYGSDPATFKRIISDLEDIPIDVRPALEVSISMVSPSKYPRPSAEKVLESLIEGCIRMDTLHIVESSLVGKCAWAFMQENKDDFDAVLIRNLTLH</sequence>
<keyword evidence="3" id="KW-1185">Reference proteome</keyword>
<dbReference type="PROSITE" id="PS50011">
    <property type="entry name" value="PROTEIN_KINASE_DOM"/>
    <property type="match status" value="1"/>
</dbReference>
<dbReference type="Proteomes" id="UP000240883">
    <property type="component" value="Unassembled WGS sequence"/>
</dbReference>
<dbReference type="GO" id="GO:0005524">
    <property type="term" value="F:ATP binding"/>
    <property type="evidence" value="ECO:0007669"/>
    <property type="project" value="InterPro"/>
</dbReference>
<dbReference type="InterPro" id="IPR011009">
    <property type="entry name" value="Kinase-like_dom_sf"/>
</dbReference>
<dbReference type="OrthoDB" id="4062651at2759"/>
<proteinExistence type="predicted"/>
<dbReference type="PANTHER" id="PTHR35391">
    <property type="entry name" value="C2H2-TYPE DOMAIN-CONTAINING PROTEIN-RELATED"/>
    <property type="match status" value="1"/>
</dbReference>
<dbReference type="InterPro" id="IPR000719">
    <property type="entry name" value="Prot_kinase_dom"/>
</dbReference>
<gene>
    <name evidence="2" type="ORF">BS50DRAFT_166748</name>
</gene>
<reference evidence="2 3" key="1">
    <citation type="journal article" date="2018" name="Front. Microbiol.">
        <title>Genome-Wide Analysis of Corynespora cassiicola Leaf Fall Disease Putative Effectors.</title>
        <authorList>
            <person name="Lopez D."/>
            <person name="Ribeiro S."/>
            <person name="Label P."/>
            <person name="Fumanal B."/>
            <person name="Venisse J.S."/>
            <person name="Kohler A."/>
            <person name="de Oliveira R.R."/>
            <person name="Labutti K."/>
            <person name="Lipzen A."/>
            <person name="Lail K."/>
            <person name="Bauer D."/>
            <person name="Ohm R.A."/>
            <person name="Barry K.W."/>
            <person name="Spatafora J."/>
            <person name="Grigoriev I.V."/>
            <person name="Martin F.M."/>
            <person name="Pujade-Renaud V."/>
        </authorList>
    </citation>
    <scope>NUCLEOTIDE SEQUENCE [LARGE SCALE GENOMIC DNA]</scope>
    <source>
        <strain evidence="2 3">Philippines</strain>
    </source>
</reference>
<dbReference type="PANTHER" id="PTHR35391:SF7">
    <property type="entry name" value="C2H2-TYPE DOMAIN-CONTAINING PROTEIN"/>
    <property type="match status" value="1"/>
</dbReference>
<accession>A0A2T2P569</accession>
<dbReference type="STRING" id="1448308.A0A2T2P569"/>
<dbReference type="SMART" id="SM00355">
    <property type="entry name" value="ZnF_C2H2"/>
    <property type="match status" value="3"/>
</dbReference>
<evidence type="ECO:0000259" key="1">
    <source>
        <dbReference type="PROSITE" id="PS50011"/>
    </source>
</evidence>
<dbReference type="SMART" id="SM00220">
    <property type="entry name" value="S_TKc"/>
    <property type="match status" value="1"/>
</dbReference>
<organism evidence="2 3">
    <name type="scientific">Corynespora cassiicola Philippines</name>
    <dbReference type="NCBI Taxonomy" id="1448308"/>
    <lineage>
        <taxon>Eukaryota</taxon>
        <taxon>Fungi</taxon>
        <taxon>Dikarya</taxon>
        <taxon>Ascomycota</taxon>
        <taxon>Pezizomycotina</taxon>
        <taxon>Dothideomycetes</taxon>
        <taxon>Pleosporomycetidae</taxon>
        <taxon>Pleosporales</taxon>
        <taxon>Corynesporascaceae</taxon>
        <taxon>Corynespora</taxon>
    </lineage>
</organism>
<dbReference type="GO" id="GO:0004672">
    <property type="term" value="F:protein kinase activity"/>
    <property type="evidence" value="ECO:0007669"/>
    <property type="project" value="InterPro"/>
</dbReference>